<evidence type="ECO:0000256" key="1">
    <source>
        <dbReference type="SAM" id="Phobius"/>
    </source>
</evidence>
<keyword evidence="1" id="KW-1133">Transmembrane helix</keyword>
<accession>A0ABS3MVT4</accession>
<name>A0ABS3MVT4_9BACI</name>
<dbReference type="Proteomes" id="UP000663981">
    <property type="component" value="Unassembled WGS sequence"/>
</dbReference>
<feature type="transmembrane region" description="Helical" evidence="1">
    <location>
        <begin position="211"/>
        <end position="230"/>
    </location>
</feature>
<evidence type="ECO:0000313" key="2">
    <source>
        <dbReference type="EMBL" id="MBO1510097.1"/>
    </source>
</evidence>
<feature type="transmembrane region" description="Helical" evidence="1">
    <location>
        <begin position="12"/>
        <end position="34"/>
    </location>
</feature>
<keyword evidence="1" id="KW-0812">Transmembrane</keyword>
<protein>
    <submittedName>
        <fullName evidence="2">DUF4199 domain-containing protein</fullName>
    </submittedName>
</protein>
<sequence>MPNRVRAILEKWVLGMCEFILFFPLVLLLSIYIVPRPLLWIAHLPLLFIFGYLLRVSVQDKKRIIYLVFTLLTSACSALLFYDNVLSYLVVFMSNCVIFYRSILFAEQEAEKLFSFSKLWMFGFPIYFIAYFLYRFIDPLSPYLNIITWAGILLVVITLFASNSNSLKSSTLSKQKKPFVTSSIKQKNQAYILIFISIIAIITNFKDIQIFFYKATVAVISMILSFLSIFENDEPIDGTPPPNEAATPVLEGGEPSTIAIILDKIIQFAFYSLALIVSVVLIIIVGKKFGYLLRVGFKRCLKFISQIFHLDHREKEEGIQYFDEKESLINLKKWGNGKKNQAKELIFHLLSRKPKWEDLSDREKVRYVYRQLVENKVKDGFIFKESHTPFEIISEINKKRNQNELITLLESYGKARYGKQDLSLRELEEVSLLLKSTKKD</sequence>
<feature type="transmembrane region" description="Helical" evidence="1">
    <location>
        <begin position="64"/>
        <end position="82"/>
    </location>
</feature>
<reference evidence="2 3" key="1">
    <citation type="submission" date="2021-03" db="EMBL/GenBank/DDBJ databases">
        <title>Whole genome sequence of Metabacillus bambusae BG109.</title>
        <authorList>
            <person name="Jeong J.W."/>
        </authorList>
    </citation>
    <scope>NUCLEOTIDE SEQUENCE [LARGE SCALE GENOMIC DNA]</scope>
    <source>
        <strain evidence="2 3">BG109</strain>
    </source>
</reference>
<feature type="transmembrane region" description="Helical" evidence="1">
    <location>
        <begin position="188"/>
        <end position="205"/>
    </location>
</feature>
<dbReference type="EMBL" id="JAGDEL010000001">
    <property type="protein sequence ID" value="MBO1510097.1"/>
    <property type="molecule type" value="Genomic_DNA"/>
</dbReference>
<feature type="transmembrane region" description="Helical" evidence="1">
    <location>
        <begin position="268"/>
        <end position="286"/>
    </location>
</feature>
<evidence type="ECO:0000313" key="3">
    <source>
        <dbReference type="Proteomes" id="UP000663981"/>
    </source>
</evidence>
<comment type="caution">
    <text evidence="2">The sequence shown here is derived from an EMBL/GenBank/DDBJ whole genome shotgun (WGS) entry which is preliminary data.</text>
</comment>
<feature type="transmembrane region" description="Helical" evidence="1">
    <location>
        <begin position="119"/>
        <end position="137"/>
    </location>
</feature>
<feature type="transmembrane region" description="Helical" evidence="1">
    <location>
        <begin position="88"/>
        <end position="107"/>
    </location>
</feature>
<feature type="transmembrane region" description="Helical" evidence="1">
    <location>
        <begin position="143"/>
        <end position="167"/>
    </location>
</feature>
<proteinExistence type="predicted"/>
<organism evidence="2 3">
    <name type="scientific">Metabacillus bambusae</name>
    <dbReference type="NCBI Taxonomy" id="2795218"/>
    <lineage>
        <taxon>Bacteria</taxon>
        <taxon>Bacillati</taxon>
        <taxon>Bacillota</taxon>
        <taxon>Bacilli</taxon>
        <taxon>Bacillales</taxon>
        <taxon>Bacillaceae</taxon>
        <taxon>Metabacillus</taxon>
    </lineage>
</organism>
<feature type="transmembrane region" description="Helical" evidence="1">
    <location>
        <begin position="40"/>
        <end position="57"/>
    </location>
</feature>
<keyword evidence="3" id="KW-1185">Reference proteome</keyword>
<gene>
    <name evidence="2" type="ORF">I7822_00100</name>
</gene>
<keyword evidence="1" id="KW-0472">Membrane</keyword>
<dbReference type="RefSeq" id="WP_207974783.1">
    <property type="nucleotide sequence ID" value="NZ_JAGDEL010000001.1"/>
</dbReference>